<feature type="compositionally biased region" description="Low complexity" evidence="1">
    <location>
        <begin position="54"/>
        <end position="63"/>
    </location>
</feature>
<dbReference type="RefSeq" id="WP_276621100.1">
    <property type="nucleotide sequence ID" value="NZ_JBCEYR010000028.1"/>
</dbReference>
<evidence type="ECO:0000313" key="3">
    <source>
        <dbReference type="Proteomes" id="UP000544742"/>
    </source>
</evidence>
<name>A0A7K4AL47_METSH</name>
<accession>A0A7K4AL47</accession>
<organism evidence="2 3">
    <name type="scientific">Methanothrix soehngenii</name>
    <name type="common">Methanosaeta concilii</name>
    <dbReference type="NCBI Taxonomy" id="2223"/>
    <lineage>
        <taxon>Archaea</taxon>
        <taxon>Methanobacteriati</taxon>
        <taxon>Methanobacteriota</taxon>
        <taxon>Stenosarchaea group</taxon>
        <taxon>Methanomicrobia</taxon>
        <taxon>Methanotrichales</taxon>
        <taxon>Methanotrichaceae</taxon>
        <taxon>Methanothrix</taxon>
    </lineage>
</organism>
<feature type="region of interest" description="Disordered" evidence="1">
    <location>
        <begin position="29"/>
        <end position="74"/>
    </location>
</feature>
<comment type="caution">
    <text evidence="2">The sequence shown here is derived from an EMBL/GenBank/DDBJ whole genome shotgun (WGS) entry which is preliminary data.</text>
</comment>
<proteinExistence type="predicted"/>
<feature type="compositionally biased region" description="Low complexity" evidence="1">
    <location>
        <begin position="32"/>
        <end position="44"/>
    </location>
</feature>
<dbReference type="AlphaFoldDB" id="A0A7K4AL47"/>
<reference evidence="2 3" key="1">
    <citation type="journal article" date="2020" name="Biotechnol. Biofuels">
        <title>New insights from the biogas microbiome by comprehensive genome-resolved metagenomics of nearly 1600 species originating from multiple anaerobic digesters.</title>
        <authorList>
            <person name="Campanaro S."/>
            <person name="Treu L."/>
            <person name="Rodriguez-R L.M."/>
            <person name="Kovalovszki A."/>
            <person name="Ziels R.M."/>
            <person name="Maus I."/>
            <person name="Zhu X."/>
            <person name="Kougias P.G."/>
            <person name="Basile A."/>
            <person name="Luo G."/>
            <person name="Schluter A."/>
            <person name="Konstantinidis K.T."/>
            <person name="Angelidaki I."/>
        </authorList>
    </citation>
    <scope>NUCLEOTIDE SEQUENCE [LARGE SCALE GENOMIC DNA]</scope>
    <source>
        <strain evidence="2">AS27yjCOA_157</strain>
    </source>
</reference>
<sequence length="74" mass="7985">MLYWDLILTGIDGSTLAAPSLPSLLQPPLPPTHACTRARAATHTSAPDRQISDPARTTRPTGRPRARSVPEVKM</sequence>
<gene>
    <name evidence="2" type="ORF">GX426_11655</name>
</gene>
<protein>
    <submittedName>
        <fullName evidence="2">Uncharacterized protein</fullName>
    </submittedName>
</protein>
<dbReference type="Proteomes" id="UP000544742">
    <property type="component" value="Unassembled WGS sequence"/>
</dbReference>
<evidence type="ECO:0000256" key="1">
    <source>
        <dbReference type="SAM" id="MobiDB-lite"/>
    </source>
</evidence>
<dbReference type="EMBL" id="JAAYUN010000227">
    <property type="protein sequence ID" value="NLJ23740.1"/>
    <property type="molecule type" value="Genomic_DNA"/>
</dbReference>
<evidence type="ECO:0000313" key="2">
    <source>
        <dbReference type="EMBL" id="NLJ23740.1"/>
    </source>
</evidence>